<dbReference type="InterPro" id="IPR003313">
    <property type="entry name" value="AraC-bd"/>
</dbReference>
<dbReference type="InterPro" id="IPR018060">
    <property type="entry name" value="HTH_AraC"/>
</dbReference>
<evidence type="ECO:0000256" key="1">
    <source>
        <dbReference type="ARBA" id="ARBA00023015"/>
    </source>
</evidence>
<dbReference type="SUPFAM" id="SSF51215">
    <property type="entry name" value="Regulatory protein AraC"/>
    <property type="match status" value="1"/>
</dbReference>
<accession>A0A972GZU1</accession>
<dbReference type="PANTHER" id="PTHR43280:SF2">
    <property type="entry name" value="HTH-TYPE TRANSCRIPTIONAL REGULATOR EXSA"/>
    <property type="match status" value="1"/>
</dbReference>
<dbReference type="Proteomes" id="UP000641588">
    <property type="component" value="Unassembled WGS sequence"/>
</dbReference>
<dbReference type="InterPro" id="IPR018062">
    <property type="entry name" value="HTH_AraC-typ_CS"/>
</dbReference>
<evidence type="ECO:0000313" key="6">
    <source>
        <dbReference type="Proteomes" id="UP000641588"/>
    </source>
</evidence>
<keyword evidence="2" id="KW-0238">DNA-binding</keyword>
<evidence type="ECO:0000313" key="5">
    <source>
        <dbReference type="EMBL" id="NOU97173.1"/>
    </source>
</evidence>
<dbReference type="Gene3D" id="2.60.120.10">
    <property type="entry name" value="Jelly Rolls"/>
    <property type="match status" value="1"/>
</dbReference>
<keyword evidence="3" id="KW-0804">Transcription</keyword>
<reference evidence="5" key="1">
    <citation type="submission" date="2019-10" db="EMBL/GenBank/DDBJ databases">
        <title>Description of Paenibacillus glebae sp. nov.</title>
        <authorList>
            <person name="Carlier A."/>
            <person name="Qi S."/>
        </authorList>
    </citation>
    <scope>NUCLEOTIDE SEQUENCE</scope>
    <source>
        <strain evidence="5">LMG 31456</strain>
    </source>
</reference>
<dbReference type="SMART" id="SM00342">
    <property type="entry name" value="HTH_ARAC"/>
    <property type="match status" value="1"/>
</dbReference>
<keyword evidence="1" id="KW-0805">Transcription regulation</keyword>
<evidence type="ECO:0000259" key="4">
    <source>
        <dbReference type="PROSITE" id="PS01124"/>
    </source>
</evidence>
<dbReference type="PRINTS" id="PR00032">
    <property type="entry name" value="HTHARAC"/>
</dbReference>
<dbReference type="EMBL" id="WHOD01000109">
    <property type="protein sequence ID" value="NOU97173.1"/>
    <property type="molecule type" value="Genomic_DNA"/>
</dbReference>
<gene>
    <name evidence="5" type="ORF">GC093_28685</name>
</gene>
<dbReference type="AlphaFoldDB" id="A0A972GZU1"/>
<protein>
    <submittedName>
        <fullName evidence="5">Helix-turn-helix domain-containing protein</fullName>
    </submittedName>
</protein>
<proteinExistence type="predicted"/>
<evidence type="ECO:0000256" key="2">
    <source>
        <dbReference type="ARBA" id="ARBA00023125"/>
    </source>
</evidence>
<dbReference type="InterPro" id="IPR014710">
    <property type="entry name" value="RmlC-like_jellyroll"/>
</dbReference>
<dbReference type="PANTHER" id="PTHR43280">
    <property type="entry name" value="ARAC-FAMILY TRANSCRIPTIONAL REGULATOR"/>
    <property type="match status" value="1"/>
</dbReference>
<sequence length="305" mass="35205">MTVVPKYLTHYPNMDSELPFHIKVNHLVNGFESHRHDYLEFSYVIEGHGSETINGVKHLMLPGTFTLVMPYQFHEIHSDPGTPLQLFNCNFGIHLYSPSEQLPGIEWNLAEANLPSFVQVDDSEEQRRFQTLLGELRTEYSGTEPWRHSLIKAKLTEVLVRFDRLRRSKQSDRQEIAVAHAYDRKKPRGSVWKVIQYIHSHYRDDLTLTGLAERFGFSVPYLSELFKRAVGQNFVTFVHEVRIRQACGLLISTEMSVLEIAMETGYGSYNTFARIFRESKGMTPAAFRKSHVLQPSELDLSITTK</sequence>
<name>A0A972GZU1_9BACL</name>
<dbReference type="SUPFAM" id="SSF46689">
    <property type="entry name" value="Homeodomain-like"/>
    <property type="match status" value="2"/>
</dbReference>
<evidence type="ECO:0000256" key="3">
    <source>
        <dbReference type="ARBA" id="ARBA00023163"/>
    </source>
</evidence>
<keyword evidence="6" id="KW-1185">Reference proteome</keyword>
<dbReference type="PROSITE" id="PS00041">
    <property type="entry name" value="HTH_ARAC_FAMILY_1"/>
    <property type="match status" value="1"/>
</dbReference>
<dbReference type="PROSITE" id="PS01124">
    <property type="entry name" value="HTH_ARAC_FAMILY_2"/>
    <property type="match status" value="1"/>
</dbReference>
<feature type="domain" description="HTH araC/xylS-type" evidence="4">
    <location>
        <begin position="192"/>
        <end position="290"/>
    </location>
</feature>
<dbReference type="Pfam" id="PF02311">
    <property type="entry name" value="AraC_binding"/>
    <property type="match status" value="1"/>
</dbReference>
<dbReference type="InterPro" id="IPR037923">
    <property type="entry name" value="HTH-like"/>
</dbReference>
<dbReference type="InterPro" id="IPR009057">
    <property type="entry name" value="Homeodomain-like_sf"/>
</dbReference>
<dbReference type="RefSeq" id="WP_171655424.1">
    <property type="nucleotide sequence ID" value="NZ_WHOD01000109.1"/>
</dbReference>
<comment type="caution">
    <text evidence="5">The sequence shown here is derived from an EMBL/GenBank/DDBJ whole genome shotgun (WGS) entry which is preliminary data.</text>
</comment>
<dbReference type="GO" id="GO:0043565">
    <property type="term" value="F:sequence-specific DNA binding"/>
    <property type="evidence" value="ECO:0007669"/>
    <property type="project" value="InterPro"/>
</dbReference>
<dbReference type="Gene3D" id="1.10.10.60">
    <property type="entry name" value="Homeodomain-like"/>
    <property type="match status" value="2"/>
</dbReference>
<organism evidence="5 6">
    <name type="scientific">Paenibacillus foliorum</name>
    <dbReference type="NCBI Taxonomy" id="2654974"/>
    <lineage>
        <taxon>Bacteria</taxon>
        <taxon>Bacillati</taxon>
        <taxon>Bacillota</taxon>
        <taxon>Bacilli</taxon>
        <taxon>Bacillales</taxon>
        <taxon>Paenibacillaceae</taxon>
        <taxon>Paenibacillus</taxon>
    </lineage>
</organism>
<dbReference type="GO" id="GO:0003700">
    <property type="term" value="F:DNA-binding transcription factor activity"/>
    <property type="evidence" value="ECO:0007669"/>
    <property type="project" value="InterPro"/>
</dbReference>
<dbReference type="Pfam" id="PF12833">
    <property type="entry name" value="HTH_18"/>
    <property type="match status" value="1"/>
</dbReference>
<dbReference type="InterPro" id="IPR020449">
    <property type="entry name" value="Tscrpt_reg_AraC-type_HTH"/>
</dbReference>